<dbReference type="Proteomes" id="UP000298416">
    <property type="component" value="Unassembled WGS sequence"/>
</dbReference>
<reference evidence="1" key="2">
    <citation type="submission" date="2020-08" db="EMBL/GenBank/DDBJ databases">
        <title>Plant Genome Project.</title>
        <authorList>
            <person name="Zhang R.-G."/>
        </authorList>
    </citation>
    <scope>NUCLEOTIDE SEQUENCE</scope>
    <source>
        <strain evidence="1">Huo1</strain>
        <tissue evidence="1">Leaf</tissue>
    </source>
</reference>
<keyword evidence="2" id="KW-1185">Reference proteome</keyword>
<sequence>MALPPRTTFLYKGDWTPSCDAILVETLLTLKAETHWSHDYFPSWFLLTAAEKIRNELGVAFTEAALLDRVQRKLFPDEVNHALDRESTTSHGVYFIDVAPDGQLRTQVEKGRDLPNQK</sequence>
<dbReference type="AlphaFoldDB" id="A0A8X8Y5B3"/>
<evidence type="ECO:0000313" key="1">
    <source>
        <dbReference type="EMBL" id="KAG6424312.1"/>
    </source>
</evidence>
<proteinExistence type="predicted"/>
<protein>
    <submittedName>
        <fullName evidence="1">Uncharacterized protein</fullName>
    </submittedName>
</protein>
<evidence type="ECO:0000313" key="2">
    <source>
        <dbReference type="Proteomes" id="UP000298416"/>
    </source>
</evidence>
<dbReference type="EMBL" id="PNBA02000005">
    <property type="protein sequence ID" value="KAG6424312.1"/>
    <property type="molecule type" value="Genomic_DNA"/>
</dbReference>
<organism evidence="1">
    <name type="scientific">Salvia splendens</name>
    <name type="common">Scarlet sage</name>
    <dbReference type="NCBI Taxonomy" id="180675"/>
    <lineage>
        <taxon>Eukaryota</taxon>
        <taxon>Viridiplantae</taxon>
        <taxon>Streptophyta</taxon>
        <taxon>Embryophyta</taxon>
        <taxon>Tracheophyta</taxon>
        <taxon>Spermatophyta</taxon>
        <taxon>Magnoliopsida</taxon>
        <taxon>eudicotyledons</taxon>
        <taxon>Gunneridae</taxon>
        <taxon>Pentapetalae</taxon>
        <taxon>asterids</taxon>
        <taxon>lamiids</taxon>
        <taxon>Lamiales</taxon>
        <taxon>Lamiaceae</taxon>
        <taxon>Nepetoideae</taxon>
        <taxon>Mentheae</taxon>
        <taxon>Salviinae</taxon>
        <taxon>Salvia</taxon>
        <taxon>Salvia subgen. Calosphace</taxon>
        <taxon>core Calosphace</taxon>
    </lineage>
</organism>
<reference evidence="1" key="1">
    <citation type="submission" date="2018-01" db="EMBL/GenBank/DDBJ databases">
        <authorList>
            <person name="Mao J.F."/>
        </authorList>
    </citation>
    <scope>NUCLEOTIDE SEQUENCE</scope>
    <source>
        <strain evidence="1">Huo1</strain>
        <tissue evidence="1">Leaf</tissue>
    </source>
</reference>
<comment type="caution">
    <text evidence="1">The sequence shown here is derived from an EMBL/GenBank/DDBJ whole genome shotgun (WGS) entry which is preliminary data.</text>
</comment>
<accession>A0A8X8Y5B3</accession>
<gene>
    <name evidence="1" type="ORF">SASPL_114727</name>
</gene>
<name>A0A8X8Y5B3_SALSN</name>